<dbReference type="Proteomes" id="UP000215450">
    <property type="component" value="Unassembled WGS sequence"/>
</dbReference>
<evidence type="ECO:0000313" key="2">
    <source>
        <dbReference type="EMBL" id="SNB75716.1"/>
    </source>
</evidence>
<evidence type="ECO:0000313" key="3">
    <source>
        <dbReference type="Proteomes" id="UP000215450"/>
    </source>
</evidence>
<dbReference type="OrthoDB" id="3251881at2"/>
<dbReference type="AlphaFoldDB" id="A0A238TCR4"/>
<dbReference type="RefSeq" id="WP_143452820.1">
    <property type="nucleotide sequence ID" value="NZ_FXUV02000036.1"/>
</dbReference>
<reference evidence="2 3" key="2">
    <citation type="submission" date="2017-06" db="EMBL/GenBank/DDBJ databases">
        <authorList>
            <person name="Kim H.J."/>
            <person name="Triplett B.A."/>
        </authorList>
    </citation>
    <scope>NUCLEOTIDE SEQUENCE [LARGE SCALE GENOMIC DNA]</scope>
    <source>
        <strain evidence="2">Kingella_eburonensis</strain>
    </source>
</reference>
<keyword evidence="3" id="KW-1185">Reference proteome</keyword>
<dbReference type="STRING" id="1522312.GCA_900177895_00835"/>
<accession>A0A238TCR4</accession>
<organism evidence="2 3">
    <name type="scientific">Kingella negevensis</name>
    <dbReference type="NCBI Taxonomy" id="1522312"/>
    <lineage>
        <taxon>Bacteria</taxon>
        <taxon>Pseudomonadati</taxon>
        <taxon>Pseudomonadota</taxon>
        <taxon>Betaproteobacteria</taxon>
        <taxon>Neisseriales</taxon>
        <taxon>Neisseriaceae</taxon>
        <taxon>Kingella</taxon>
    </lineage>
</organism>
<sequence>MRKPHILLGMPNHNKIYEILLENLLLQQFEVTLILSNTIQFHYPNKWEHIKTKFRQVILCDKFAKDKLLTKINRNHCLSAFEHNITFDYALFIRGDLFHNDILKKAQENSLYGVYNYQWDGMNRYPNIWDKLGFINKIYAFDPTDIINHPTQLLPATNFYFDHPFPLHNKIEYDFYFLGSHITERTPAIISFIDYIRDKSLTYHFTLVCANSTQFKKIQTLCQNRNINLEKESSTFSENLELVKKAKILLDFKNDIHNGLSFRPFEALGYRKKLITTHVDIVKYDFYHPNNIFVWDGKTFDGIDEFLATPYHELAPEIYEKYSFSNWIRYILNIEPHHKIELPR</sequence>
<proteinExistence type="predicted"/>
<reference evidence="1" key="1">
    <citation type="submission" date="2017-05" db="EMBL/GenBank/DDBJ databases">
        <authorList>
            <person name="Song R."/>
            <person name="Chenine A.L."/>
            <person name="Ruprecht R.M."/>
        </authorList>
    </citation>
    <scope>NUCLEOTIDE SEQUENCE</scope>
    <source>
        <strain evidence="1">Kingella_eburonensis</strain>
    </source>
</reference>
<dbReference type="EMBL" id="FXUV02000036">
    <property type="protein sequence ID" value="SNB75716.1"/>
    <property type="molecule type" value="Genomic_DNA"/>
</dbReference>
<evidence type="ECO:0000313" key="1">
    <source>
        <dbReference type="EMBL" id="SMQ12791.1"/>
    </source>
</evidence>
<protein>
    <submittedName>
        <fullName evidence="2">Uncharacterized protein</fullName>
    </submittedName>
</protein>
<name>A0A238TCR4_9NEIS</name>
<gene>
    <name evidence="1" type="ORF">KEBURONENSIS_01607</name>
    <name evidence="2" type="ORF">KEBURONENSIS_01616</name>
</gene>
<dbReference type="EMBL" id="FXUV01000031">
    <property type="protein sequence ID" value="SMQ12791.1"/>
    <property type="molecule type" value="Genomic_DNA"/>
</dbReference>